<gene>
    <name evidence="1" type="ORF">NCTC13067_01395</name>
</gene>
<dbReference type="Proteomes" id="UP000255469">
    <property type="component" value="Unassembled WGS sequence"/>
</dbReference>
<accession>A0A379E4W4</accession>
<dbReference type="EMBL" id="UGTM01000001">
    <property type="protein sequence ID" value="SUB87715.1"/>
    <property type="molecule type" value="Genomic_DNA"/>
</dbReference>
<evidence type="ECO:0000313" key="1">
    <source>
        <dbReference type="EMBL" id="SUB87715.1"/>
    </source>
</evidence>
<name>A0A379E4W4_9BACT</name>
<evidence type="ECO:0000313" key="2">
    <source>
        <dbReference type="Proteomes" id="UP000255469"/>
    </source>
</evidence>
<organism evidence="1 2">
    <name type="scientific">Prevotella denticola</name>
    <dbReference type="NCBI Taxonomy" id="28129"/>
    <lineage>
        <taxon>Bacteria</taxon>
        <taxon>Pseudomonadati</taxon>
        <taxon>Bacteroidota</taxon>
        <taxon>Bacteroidia</taxon>
        <taxon>Bacteroidales</taxon>
        <taxon>Prevotellaceae</taxon>
        <taxon>Prevotella</taxon>
    </lineage>
</organism>
<proteinExistence type="predicted"/>
<reference evidence="1 2" key="1">
    <citation type="submission" date="2018-06" db="EMBL/GenBank/DDBJ databases">
        <authorList>
            <consortium name="Pathogen Informatics"/>
            <person name="Doyle S."/>
        </authorList>
    </citation>
    <scope>NUCLEOTIDE SEQUENCE [LARGE SCALE GENOMIC DNA]</scope>
    <source>
        <strain evidence="1 2">NCTC13067</strain>
    </source>
</reference>
<protein>
    <submittedName>
        <fullName evidence="1">Uncharacterized protein</fullName>
    </submittedName>
</protein>
<sequence>MVRKQNNHKQKRLSTSNIVSNTQFYNLTDKPIENIYNSSRILTE</sequence>
<dbReference type="AlphaFoldDB" id="A0A379E4W4"/>